<name>A0A0S4JIP1_BODSA</name>
<gene>
    <name evidence="3" type="ORF">BSAL_26565</name>
</gene>
<dbReference type="GO" id="GO:0000775">
    <property type="term" value="C:chromosome, centromeric region"/>
    <property type="evidence" value="ECO:0007669"/>
    <property type="project" value="TreeGrafter"/>
</dbReference>
<dbReference type="Proteomes" id="UP000051952">
    <property type="component" value="Unassembled WGS sequence"/>
</dbReference>
<dbReference type="GO" id="GO:0031390">
    <property type="term" value="C:Ctf18 RFC-like complex"/>
    <property type="evidence" value="ECO:0007669"/>
    <property type="project" value="InterPro"/>
</dbReference>
<dbReference type="AlphaFoldDB" id="A0A0S4JIP1"/>
<dbReference type="PANTHER" id="PTHR13395:SF6">
    <property type="entry name" value="SISTER CHROMATID COHESION PROTEIN DCC1"/>
    <property type="match status" value="1"/>
</dbReference>
<dbReference type="VEuPathDB" id="TriTrypDB:BSAL_26565"/>
<dbReference type="Pfam" id="PF09724">
    <property type="entry name" value="Dcc1"/>
    <property type="match status" value="1"/>
</dbReference>
<keyword evidence="4" id="KW-1185">Reference proteome</keyword>
<dbReference type="GO" id="GO:0000785">
    <property type="term" value="C:chromatin"/>
    <property type="evidence" value="ECO:0007669"/>
    <property type="project" value="TreeGrafter"/>
</dbReference>
<accession>A0A0S4JIP1</accession>
<evidence type="ECO:0000313" key="3">
    <source>
        <dbReference type="EMBL" id="CUG90412.1"/>
    </source>
</evidence>
<keyword evidence="2" id="KW-0235">DNA replication</keyword>
<dbReference type="GO" id="GO:0006260">
    <property type="term" value="P:DNA replication"/>
    <property type="evidence" value="ECO:0007669"/>
    <property type="project" value="UniProtKB-KW"/>
</dbReference>
<dbReference type="PANTHER" id="PTHR13395">
    <property type="entry name" value="SISTER CHROMATID COHESION PROTEIN DCC1-RELATED"/>
    <property type="match status" value="1"/>
</dbReference>
<evidence type="ECO:0000256" key="2">
    <source>
        <dbReference type="ARBA" id="ARBA00022705"/>
    </source>
</evidence>
<reference evidence="4" key="1">
    <citation type="submission" date="2015-09" db="EMBL/GenBank/DDBJ databases">
        <authorList>
            <consortium name="Pathogen Informatics"/>
        </authorList>
    </citation>
    <scope>NUCLEOTIDE SEQUENCE [LARGE SCALE GENOMIC DNA]</scope>
    <source>
        <strain evidence="4">Lake Konstanz</strain>
    </source>
</reference>
<evidence type="ECO:0008006" key="5">
    <source>
        <dbReference type="Google" id="ProtNLM"/>
    </source>
</evidence>
<organism evidence="3 4">
    <name type="scientific">Bodo saltans</name>
    <name type="common">Flagellated protozoan</name>
    <dbReference type="NCBI Taxonomy" id="75058"/>
    <lineage>
        <taxon>Eukaryota</taxon>
        <taxon>Discoba</taxon>
        <taxon>Euglenozoa</taxon>
        <taxon>Kinetoplastea</taxon>
        <taxon>Metakinetoplastina</taxon>
        <taxon>Eubodonida</taxon>
        <taxon>Bodonidae</taxon>
        <taxon>Bodo</taxon>
    </lineage>
</organism>
<dbReference type="EMBL" id="CYKH01001823">
    <property type="protein sequence ID" value="CUG90412.1"/>
    <property type="molecule type" value="Genomic_DNA"/>
</dbReference>
<proteinExistence type="inferred from homology"/>
<evidence type="ECO:0000256" key="1">
    <source>
        <dbReference type="ARBA" id="ARBA00007017"/>
    </source>
</evidence>
<dbReference type="InterPro" id="IPR019128">
    <property type="entry name" value="Dcc1"/>
</dbReference>
<dbReference type="OMA" id="HLCPSVY"/>
<dbReference type="OrthoDB" id="276989at2759"/>
<comment type="similarity">
    <text evidence="1">Belongs to the DCC1 family.</text>
</comment>
<dbReference type="GO" id="GO:0034088">
    <property type="term" value="P:maintenance of mitotic sister chromatid cohesion"/>
    <property type="evidence" value="ECO:0007669"/>
    <property type="project" value="TreeGrafter"/>
</dbReference>
<evidence type="ECO:0000313" key="4">
    <source>
        <dbReference type="Proteomes" id="UP000051952"/>
    </source>
</evidence>
<protein>
    <recommendedName>
        <fullName evidence="5">Sister chromatid cohesion protein DCC1</fullName>
    </recommendedName>
</protein>
<sequence length="375" mass="42613">MNLFLETSYDEHDFFRIVEVSSDFAATTMCHIANDVDTQLILCSQEKTFSVRKVEFSNSLLVTRKRRRDDGTTILERQSRMFEVSTCNPRSIEAYYVLRMNFCTLTDIESNSVNTSGMLLSSLVTLSSCSFSELRVELLRSGAIICSGRVRLLHPSVINQVVDTVFLYLGTSQIQIDQKSMIVNWKEVEKHCVPSMFPQVVLDAVRAILCDGHFERCEFASLSLERCLKFAAAYALESMSEPSTTFLGDAAHPLCWVGFSDFYEKWKSHIPQTVLDTLDHEMLLDVLRGNVLFNPTESISPQKIAWCESFSLPRKLEERVRQLFSLSGNGKWSSRDLRPFVDPILDFGHSFETSIGKVCKDHRVPGKPVVYSLHA</sequence>